<dbReference type="AlphaFoldDB" id="A0A218VZZ5"/>
<evidence type="ECO:0000313" key="2">
    <source>
        <dbReference type="Proteomes" id="UP000197138"/>
    </source>
</evidence>
<proteinExistence type="predicted"/>
<dbReference type="EMBL" id="MTKT01005556">
    <property type="protein sequence ID" value="OWM65986.1"/>
    <property type="molecule type" value="Genomic_DNA"/>
</dbReference>
<dbReference type="Proteomes" id="UP000197138">
    <property type="component" value="Unassembled WGS sequence"/>
</dbReference>
<protein>
    <submittedName>
        <fullName evidence="1">Uncharacterized protein</fullName>
    </submittedName>
</protein>
<evidence type="ECO:0000313" key="1">
    <source>
        <dbReference type="EMBL" id="OWM65986.1"/>
    </source>
</evidence>
<gene>
    <name evidence="1" type="ORF">CDL15_Pgr015411</name>
</gene>
<sequence length="69" mass="7787">MLLVKIEVANSFWEQGHVQTKPIIAIDRVNWIFKVIGKLSKELNCRKSTWDLQGINGDEVSGDFAEGVN</sequence>
<comment type="caution">
    <text evidence="1">The sequence shown here is derived from an EMBL/GenBank/DDBJ whole genome shotgun (WGS) entry which is preliminary data.</text>
</comment>
<name>A0A218VZZ5_PUNGR</name>
<reference evidence="2" key="1">
    <citation type="journal article" date="2017" name="Plant J.">
        <title>The pomegranate (Punica granatum L.) genome and the genomics of punicalagin biosynthesis.</title>
        <authorList>
            <person name="Qin G."/>
            <person name="Xu C."/>
            <person name="Ming R."/>
            <person name="Tang H."/>
            <person name="Guyot R."/>
            <person name="Kramer E.M."/>
            <person name="Hu Y."/>
            <person name="Yi X."/>
            <person name="Qi Y."/>
            <person name="Xu X."/>
            <person name="Gao Z."/>
            <person name="Pan H."/>
            <person name="Jian J."/>
            <person name="Tian Y."/>
            <person name="Yue Z."/>
            <person name="Xu Y."/>
        </authorList>
    </citation>
    <scope>NUCLEOTIDE SEQUENCE [LARGE SCALE GENOMIC DNA]</scope>
    <source>
        <strain evidence="2">cv. Dabenzi</strain>
    </source>
</reference>
<accession>A0A218VZZ5</accession>
<organism evidence="1 2">
    <name type="scientific">Punica granatum</name>
    <name type="common">Pomegranate</name>
    <dbReference type="NCBI Taxonomy" id="22663"/>
    <lineage>
        <taxon>Eukaryota</taxon>
        <taxon>Viridiplantae</taxon>
        <taxon>Streptophyta</taxon>
        <taxon>Embryophyta</taxon>
        <taxon>Tracheophyta</taxon>
        <taxon>Spermatophyta</taxon>
        <taxon>Magnoliopsida</taxon>
        <taxon>eudicotyledons</taxon>
        <taxon>Gunneridae</taxon>
        <taxon>Pentapetalae</taxon>
        <taxon>rosids</taxon>
        <taxon>malvids</taxon>
        <taxon>Myrtales</taxon>
        <taxon>Lythraceae</taxon>
        <taxon>Punica</taxon>
    </lineage>
</organism>